<protein>
    <submittedName>
        <fullName evidence="1">14123_t:CDS:1</fullName>
    </submittedName>
</protein>
<reference evidence="1" key="1">
    <citation type="submission" date="2021-06" db="EMBL/GenBank/DDBJ databases">
        <authorList>
            <person name="Kallberg Y."/>
            <person name="Tangrot J."/>
            <person name="Rosling A."/>
        </authorList>
    </citation>
    <scope>NUCLEOTIDE SEQUENCE</scope>
    <source>
        <strain evidence="1">IL203A</strain>
    </source>
</reference>
<keyword evidence="2" id="KW-1185">Reference proteome</keyword>
<proteinExistence type="predicted"/>
<sequence length="100" mass="11333">KHCNVDFDSKVFKAIKNESSNRTTYTNTLAFYLAIIKKSCLKTLSNSLACASLPVLRRIKEHTLTQYRANPNQSNNRTLLILQCKDGYFIGCSLWINGDS</sequence>
<name>A0ACA9NMG9_9GLOM</name>
<accession>A0ACA9NMG9</accession>
<comment type="caution">
    <text evidence="1">The sequence shown here is derived from an EMBL/GenBank/DDBJ whole genome shotgun (WGS) entry which is preliminary data.</text>
</comment>
<feature type="non-terminal residue" evidence="1">
    <location>
        <position position="1"/>
    </location>
</feature>
<gene>
    <name evidence="1" type="ORF">DHETER_LOCUS9559</name>
</gene>
<evidence type="ECO:0000313" key="2">
    <source>
        <dbReference type="Proteomes" id="UP000789702"/>
    </source>
</evidence>
<dbReference type="EMBL" id="CAJVPU010016986">
    <property type="protein sequence ID" value="CAG8656730.1"/>
    <property type="molecule type" value="Genomic_DNA"/>
</dbReference>
<organism evidence="1 2">
    <name type="scientific">Dentiscutata heterogama</name>
    <dbReference type="NCBI Taxonomy" id="1316150"/>
    <lineage>
        <taxon>Eukaryota</taxon>
        <taxon>Fungi</taxon>
        <taxon>Fungi incertae sedis</taxon>
        <taxon>Mucoromycota</taxon>
        <taxon>Glomeromycotina</taxon>
        <taxon>Glomeromycetes</taxon>
        <taxon>Diversisporales</taxon>
        <taxon>Gigasporaceae</taxon>
        <taxon>Dentiscutata</taxon>
    </lineage>
</organism>
<evidence type="ECO:0000313" key="1">
    <source>
        <dbReference type="EMBL" id="CAG8656730.1"/>
    </source>
</evidence>
<dbReference type="Proteomes" id="UP000789702">
    <property type="component" value="Unassembled WGS sequence"/>
</dbReference>